<protein>
    <submittedName>
        <fullName evidence="2">Methionyl-tRNA formyltransferase</fullName>
    </submittedName>
</protein>
<dbReference type="PANTHER" id="PTHR11138:SF5">
    <property type="entry name" value="METHIONYL-TRNA FORMYLTRANSFERASE, MITOCHONDRIAL"/>
    <property type="match status" value="1"/>
</dbReference>
<dbReference type="eggNOG" id="COG0223">
    <property type="taxonomic scope" value="Bacteria"/>
</dbReference>
<dbReference type="GO" id="GO:0005829">
    <property type="term" value="C:cytosol"/>
    <property type="evidence" value="ECO:0007669"/>
    <property type="project" value="TreeGrafter"/>
</dbReference>
<evidence type="ECO:0000313" key="3">
    <source>
        <dbReference type="Proteomes" id="UP000005555"/>
    </source>
</evidence>
<sequence>MKITLLCNRDLPSHVALGHLVKGLAEHSLSIFISEKVGADKVLPEPLMELAAFERQLLMDGRPSFEQLAERAGCSLQGFVDLDNKVNTPEGIARIAATEPELIISVRFGLIIREAVIALPNQGIINLHSGLLPNYRGVMATFRAMQNNDTEIASTLHYIRDCGIDNGDIISISAIPLNPQQSYLLNVINLYAGGCQQIISAVSNLCAGKGLVAYPQEQVSTYYSFPSQAELDAFAAAGGRLFDQAEITALKQY</sequence>
<reference evidence="2 3" key="1">
    <citation type="submission" date="2006-03" db="EMBL/GenBank/DDBJ databases">
        <authorList>
            <person name="Giovannoni S.J."/>
            <person name="Cho J.-C."/>
            <person name="Ferriera S."/>
            <person name="Johnson J."/>
            <person name="Kravitz S."/>
            <person name="Halpern A."/>
            <person name="Remington K."/>
            <person name="Beeson K."/>
            <person name="Tran B."/>
            <person name="Rogers Y.-H."/>
            <person name="Friedman R."/>
            <person name="Venter J.C."/>
        </authorList>
    </citation>
    <scope>NUCLEOTIDE SEQUENCE [LARGE SCALE GENOMIC DNA]</scope>
    <source>
        <strain evidence="2 3">HTCC2207</strain>
    </source>
</reference>
<keyword evidence="3" id="KW-1185">Reference proteome</keyword>
<dbReference type="PANTHER" id="PTHR11138">
    <property type="entry name" value="METHIONYL-TRNA FORMYLTRANSFERASE"/>
    <property type="match status" value="1"/>
</dbReference>
<dbReference type="OrthoDB" id="467573at2"/>
<organism evidence="2 3">
    <name type="scientific">gamma proteobacterium HTCC2207</name>
    <dbReference type="NCBI Taxonomy" id="314287"/>
    <lineage>
        <taxon>Bacteria</taxon>
        <taxon>Pseudomonadati</taxon>
        <taxon>Pseudomonadota</taxon>
        <taxon>Gammaproteobacteria</taxon>
        <taxon>Cellvibrionales</taxon>
        <taxon>Porticoccaceae</taxon>
        <taxon>SAR92 clade</taxon>
    </lineage>
</organism>
<dbReference type="HOGENOM" id="CLU_088237_0_0_6"/>
<dbReference type="InterPro" id="IPR036477">
    <property type="entry name" value="Formyl_transf_N_sf"/>
</dbReference>
<comment type="caution">
    <text evidence="2">The sequence shown here is derived from an EMBL/GenBank/DDBJ whole genome shotgun (WGS) entry which is preliminary data.</text>
</comment>
<dbReference type="SUPFAM" id="SSF53328">
    <property type="entry name" value="Formyltransferase"/>
    <property type="match status" value="1"/>
</dbReference>
<dbReference type="STRING" id="314287.GB2207_07103"/>
<keyword evidence="2" id="KW-0808">Transferase</keyword>
<dbReference type="GO" id="GO:0004479">
    <property type="term" value="F:methionyl-tRNA formyltransferase activity"/>
    <property type="evidence" value="ECO:0007669"/>
    <property type="project" value="TreeGrafter"/>
</dbReference>
<dbReference type="CDD" id="cd08653">
    <property type="entry name" value="FMT_core_like_3"/>
    <property type="match status" value="1"/>
</dbReference>
<dbReference type="Pfam" id="PF00551">
    <property type="entry name" value="Formyl_trans_N"/>
    <property type="match status" value="1"/>
</dbReference>
<evidence type="ECO:0000259" key="1">
    <source>
        <dbReference type="Pfam" id="PF00551"/>
    </source>
</evidence>
<dbReference type="AlphaFoldDB" id="Q1YQG0"/>
<proteinExistence type="predicted"/>
<accession>Q1YQG0</accession>
<dbReference type="Proteomes" id="UP000005555">
    <property type="component" value="Unassembled WGS sequence"/>
</dbReference>
<dbReference type="EMBL" id="AAPI01000006">
    <property type="protein sequence ID" value="EAS46601.1"/>
    <property type="molecule type" value="Genomic_DNA"/>
</dbReference>
<dbReference type="Gene3D" id="3.40.50.12230">
    <property type="match status" value="1"/>
</dbReference>
<feature type="domain" description="Formyl transferase N-terminal" evidence="1">
    <location>
        <begin position="86"/>
        <end position="181"/>
    </location>
</feature>
<gene>
    <name evidence="2" type="ORF">GB2207_07103</name>
</gene>
<evidence type="ECO:0000313" key="2">
    <source>
        <dbReference type="EMBL" id="EAS46601.1"/>
    </source>
</evidence>
<dbReference type="InterPro" id="IPR002376">
    <property type="entry name" value="Formyl_transf_N"/>
</dbReference>
<name>Q1YQG0_9GAMM</name>